<gene>
    <name evidence="1" type="ORF">VP01_1220g4</name>
</gene>
<proteinExistence type="predicted"/>
<accession>A0A0L6VQ09</accession>
<dbReference type="EMBL" id="LAVV01002455">
    <property type="protein sequence ID" value="KNZ62811.1"/>
    <property type="molecule type" value="Genomic_DNA"/>
</dbReference>
<keyword evidence="2" id="KW-1185">Reference proteome</keyword>
<evidence type="ECO:0008006" key="3">
    <source>
        <dbReference type="Google" id="ProtNLM"/>
    </source>
</evidence>
<reference evidence="1 2" key="1">
    <citation type="submission" date="2015-08" db="EMBL/GenBank/DDBJ databases">
        <title>Next Generation Sequencing and Analysis of the Genome of Puccinia sorghi L Schw, the Causal Agent of Maize Common Rust.</title>
        <authorList>
            <person name="Rochi L."/>
            <person name="Burguener G."/>
            <person name="Darino M."/>
            <person name="Turjanski A."/>
            <person name="Kreff E."/>
            <person name="Dieguez M.J."/>
            <person name="Sacco F."/>
        </authorList>
    </citation>
    <scope>NUCLEOTIDE SEQUENCE [LARGE SCALE GENOMIC DNA]</scope>
    <source>
        <strain evidence="1 2">RO10H11247</strain>
    </source>
</reference>
<protein>
    <recommendedName>
        <fullName evidence="3">GAG-pre-integrase domain-containing protein</fullName>
    </recommendedName>
</protein>
<dbReference type="Proteomes" id="UP000037035">
    <property type="component" value="Unassembled WGS sequence"/>
</dbReference>
<dbReference type="VEuPathDB" id="FungiDB:VP01_1220g4"/>
<name>A0A0L6VQ09_9BASI</name>
<organism evidence="1 2">
    <name type="scientific">Puccinia sorghi</name>
    <dbReference type="NCBI Taxonomy" id="27349"/>
    <lineage>
        <taxon>Eukaryota</taxon>
        <taxon>Fungi</taxon>
        <taxon>Dikarya</taxon>
        <taxon>Basidiomycota</taxon>
        <taxon>Pucciniomycotina</taxon>
        <taxon>Pucciniomycetes</taxon>
        <taxon>Pucciniales</taxon>
        <taxon>Pucciniaceae</taxon>
        <taxon>Puccinia</taxon>
    </lineage>
</organism>
<evidence type="ECO:0000313" key="2">
    <source>
        <dbReference type="Proteomes" id="UP000037035"/>
    </source>
</evidence>
<evidence type="ECO:0000313" key="1">
    <source>
        <dbReference type="EMBL" id="KNZ62811.1"/>
    </source>
</evidence>
<comment type="caution">
    <text evidence="1">The sequence shown here is derived from an EMBL/GenBank/DDBJ whole genome shotgun (WGS) entry which is preliminary data.</text>
</comment>
<dbReference type="OrthoDB" id="7691805at2759"/>
<sequence length="44" mass="5358">MKNQPAMESIKWHERLGHANDKLIKIFLQRFVDPEVSKTWQLFF</sequence>
<dbReference type="AlphaFoldDB" id="A0A0L6VQ09"/>